<evidence type="ECO:0000313" key="1">
    <source>
        <dbReference type="EMBL" id="MDT2253605.1"/>
    </source>
</evidence>
<sequence length="50" mass="5797">MEPLNDLLGQLAKEPNIELRFTPNLPPLKERIISSNLDFSIIRFRHAKPL</sequence>
<reference evidence="1" key="1">
    <citation type="journal article" date="2023" name="J. Vet. Diagn. Invest.">
        <title>Oxytetracycline-resistant Paenibacillus larvae identified in commercial beekeeping operations in Saskatchewan using pooled honey sampling.</title>
        <authorList>
            <person name="Obshta O."/>
            <person name="Zabrodski M.W."/>
            <person name="Soomro T."/>
            <person name="Wilson G."/>
            <person name="Masood F."/>
            <person name="Thebeau J."/>
            <person name="Silva M.C.B."/>
            <person name="Biganski S."/>
            <person name="Kozii I.V."/>
            <person name="Koziy R.V."/>
            <person name="Raza M.F."/>
            <person name="Jose M.S."/>
            <person name="Simko E."/>
            <person name="Wood S.C."/>
        </authorList>
    </citation>
    <scope>NUCLEOTIDE SEQUENCE</scope>
    <source>
        <strain evidence="1">PL001</strain>
    </source>
</reference>
<name>A0AAP5N5W1_9BACL</name>
<dbReference type="Pfam" id="PF21820">
    <property type="entry name" value="DUF6886"/>
    <property type="match status" value="1"/>
</dbReference>
<protein>
    <submittedName>
        <fullName evidence="1">Uncharacterized protein</fullName>
    </submittedName>
</protein>
<evidence type="ECO:0000313" key="2">
    <source>
        <dbReference type="Proteomes" id="UP001259239"/>
    </source>
</evidence>
<gene>
    <name evidence="1" type="ORF">P7H09_20790</name>
</gene>
<comment type="caution">
    <text evidence="1">The sequence shown here is derived from an EMBL/GenBank/DDBJ whole genome shotgun (WGS) entry which is preliminary data.</text>
</comment>
<proteinExistence type="predicted"/>
<reference evidence="1" key="2">
    <citation type="submission" date="2023-03" db="EMBL/GenBank/DDBJ databases">
        <authorList>
            <person name="Obshta O."/>
            <person name="Zabrodski M.W."/>
            <person name="Soomro T."/>
            <person name="Wilson G."/>
            <person name="Masood F."/>
            <person name="Thebeau J."/>
            <person name="Bezerra Da Silva M.C."/>
            <person name="Raza F."/>
            <person name="Biganski S."/>
            <person name="Jose M."/>
            <person name="Camilli M."/>
            <person name="Kozii I.V."/>
            <person name="Kozii R.V."/>
            <person name="Simko E."/>
            <person name="Wood S.C."/>
        </authorList>
    </citation>
    <scope>NUCLEOTIDE SEQUENCE</scope>
    <source>
        <strain evidence="1">PL001</strain>
    </source>
</reference>
<dbReference type="Proteomes" id="UP001259239">
    <property type="component" value="Unassembled WGS sequence"/>
</dbReference>
<dbReference type="EMBL" id="JARQGV010000004">
    <property type="protein sequence ID" value="MDT2253605.1"/>
    <property type="molecule type" value="Genomic_DNA"/>
</dbReference>
<accession>A0AAP5N5W1</accession>
<organism evidence="1 2">
    <name type="scientific">Paenibacillus larvae</name>
    <dbReference type="NCBI Taxonomy" id="1464"/>
    <lineage>
        <taxon>Bacteria</taxon>
        <taxon>Bacillati</taxon>
        <taxon>Bacillota</taxon>
        <taxon>Bacilli</taxon>
        <taxon>Bacillales</taxon>
        <taxon>Paenibacillaceae</taxon>
        <taxon>Paenibacillus</taxon>
    </lineage>
</organism>
<dbReference type="RefSeq" id="WP_155116373.1">
    <property type="nucleotide sequence ID" value="NZ_CBCRXL010000007.1"/>
</dbReference>
<dbReference type="AlphaFoldDB" id="A0AAP5N5W1"/>
<dbReference type="GeneID" id="64221256"/>
<dbReference type="InterPro" id="IPR049253">
    <property type="entry name" value="DUF6886"/>
</dbReference>